<dbReference type="AlphaFoldDB" id="A0AA40DYS1"/>
<evidence type="ECO:0000256" key="2">
    <source>
        <dbReference type="ARBA" id="ARBA00022723"/>
    </source>
</evidence>
<feature type="domain" description="CENP-V/GFA" evidence="4">
    <location>
        <begin position="141"/>
        <end position="258"/>
    </location>
</feature>
<dbReference type="Pfam" id="PF04828">
    <property type="entry name" value="GFA"/>
    <property type="match status" value="1"/>
</dbReference>
<dbReference type="EMBL" id="JAUIRO010000004">
    <property type="protein sequence ID" value="KAK0718657.1"/>
    <property type="molecule type" value="Genomic_DNA"/>
</dbReference>
<dbReference type="GO" id="GO:0016846">
    <property type="term" value="F:carbon-sulfur lyase activity"/>
    <property type="evidence" value="ECO:0007669"/>
    <property type="project" value="InterPro"/>
</dbReference>
<accession>A0AA40DYS1</accession>
<evidence type="ECO:0000313" key="6">
    <source>
        <dbReference type="Proteomes" id="UP001172101"/>
    </source>
</evidence>
<feature type="domain" description="CENP-V/GFA" evidence="4">
    <location>
        <begin position="9"/>
        <end position="126"/>
    </location>
</feature>
<dbReference type="Proteomes" id="UP001172101">
    <property type="component" value="Unassembled WGS sequence"/>
</dbReference>
<keyword evidence="6" id="KW-1185">Reference proteome</keyword>
<organism evidence="5 6">
    <name type="scientific">Lasiosphaeria miniovina</name>
    <dbReference type="NCBI Taxonomy" id="1954250"/>
    <lineage>
        <taxon>Eukaryota</taxon>
        <taxon>Fungi</taxon>
        <taxon>Dikarya</taxon>
        <taxon>Ascomycota</taxon>
        <taxon>Pezizomycotina</taxon>
        <taxon>Sordariomycetes</taxon>
        <taxon>Sordariomycetidae</taxon>
        <taxon>Sordariales</taxon>
        <taxon>Lasiosphaeriaceae</taxon>
        <taxon>Lasiosphaeria</taxon>
    </lineage>
</organism>
<dbReference type="InterPro" id="IPR052355">
    <property type="entry name" value="CENP-V-like"/>
</dbReference>
<dbReference type="RefSeq" id="XP_060297450.1">
    <property type="nucleotide sequence ID" value="XM_060442145.1"/>
</dbReference>
<dbReference type="InterPro" id="IPR011057">
    <property type="entry name" value="Mss4-like_sf"/>
</dbReference>
<gene>
    <name evidence="5" type="ORF">B0T26DRAFT_713855</name>
</gene>
<dbReference type="PANTHER" id="PTHR28620">
    <property type="entry name" value="CENTROMERE PROTEIN V"/>
    <property type="match status" value="1"/>
</dbReference>
<evidence type="ECO:0000313" key="5">
    <source>
        <dbReference type="EMBL" id="KAK0718657.1"/>
    </source>
</evidence>
<proteinExistence type="inferred from homology"/>
<sequence>MEPEPTSSYDGNCHCGRYRFEVSLSARISSSFACSCTLCAKKGYLWLAIPEGALKVTRDDGCLTEYQSAAARDKFCGHCGTGVVGEHLDGPLRGHLLVNIRALQGVNPFSLEASDAIEAVAGQDTRLFEPLTAPSDPPAQHLLSCHCGNVKAELLAPLSSLQAKEDNCSSCVRNAFVGVYPNKDQVRLHGKEHTSEYQYGRKYIGLVHCKACGVNVYNTVYGPPLSVFDSVPPERKERVMAAYRKNLALQPLNVRTIENLDLESVKVEKSDEGTEGYVLGP</sequence>
<evidence type="ECO:0000256" key="1">
    <source>
        <dbReference type="ARBA" id="ARBA00005495"/>
    </source>
</evidence>
<dbReference type="PROSITE" id="PS51891">
    <property type="entry name" value="CENP_V_GFA"/>
    <property type="match status" value="2"/>
</dbReference>
<dbReference type="InterPro" id="IPR006913">
    <property type="entry name" value="CENP-V/GFA"/>
</dbReference>
<dbReference type="GO" id="GO:0046872">
    <property type="term" value="F:metal ion binding"/>
    <property type="evidence" value="ECO:0007669"/>
    <property type="project" value="UniProtKB-KW"/>
</dbReference>
<dbReference type="Gene3D" id="2.170.150.70">
    <property type="match status" value="2"/>
</dbReference>
<dbReference type="GeneID" id="85325415"/>
<keyword evidence="3" id="KW-0862">Zinc</keyword>
<evidence type="ECO:0000259" key="4">
    <source>
        <dbReference type="PROSITE" id="PS51891"/>
    </source>
</evidence>
<evidence type="ECO:0000256" key="3">
    <source>
        <dbReference type="ARBA" id="ARBA00022833"/>
    </source>
</evidence>
<protein>
    <submittedName>
        <fullName evidence="5">Glutathione-dependent formaldehyde-activating enzyme</fullName>
    </submittedName>
</protein>
<reference evidence="5" key="1">
    <citation type="submission" date="2023-06" db="EMBL/GenBank/DDBJ databases">
        <title>Genome-scale phylogeny and comparative genomics of the fungal order Sordariales.</title>
        <authorList>
            <consortium name="Lawrence Berkeley National Laboratory"/>
            <person name="Hensen N."/>
            <person name="Bonometti L."/>
            <person name="Westerberg I."/>
            <person name="Brannstrom I.O."/>
            <person name="Guillou S."/>
            <person name="Cros-Aarteil S."/>
            <person name="Calhoun S."/>
            <person name="Haridas S."/>
            <person name="Kuo A."/>
            <person name="Mondo S."/>
            <person name="Pangilinan J."/>
            <person name="Riley R."/>
            <person name="LaButti K."/>
            <person name="Andreopoulos B."/>
            <person name="Lipzen A."/>
            <person name="Chen C."/>
            <person name="Yanf M."/>
            <person name="Daum C."/>
            <person name="Ng V."/>
            <person name="Clum A."/>
            <person name="Steindorff A."/>
            <person name="Ohm R."/>
            <person name="Martin F."/>
            <person name="Silar P."/>
            <person name="Natvig D."/>
            <person name="Lalanne C."/>
            <person name="Gautier V."/>
            <person name="Ament-velasquez S.L."/>
            <person name="Kruys A."/>
            <person name="Hutchinson M.I."/>
            <person name="Powell A.J."/>
            <person name="Barry K."/>
            <person name="Miller A.N."/>
            <person name="Grigoriev I.V."/>
            <person name="Debuchy R."/>
            <person name="Gladieux P."/>
            <person name="Thoren M.H."/>
            <person name="Johannesson H."/>
        </authorList>
    </citation>
    <scope>NUCLEOTIDE SEQUENCE</scope>
    <source>
        <strain evidence="5">SMH2392-1A</strain>
    </source>
</reference>
<comment type="similarity">
    <text evidence="1">Belongs to the Gfa family.</text>
</comment>
<comment type="caution">
    <text evidence="5">The sequence shown here is derived from an EMBL/GenBank/DDBJ whole genome shotgun (WGS) entry which is preliminary data.</text>
</comment>
<dbReference type="PANTHER" id="PTHR28620:SF1">
    <property type="entry name" value="CENP-V_GFA DOMAIN-CONTAINING PROTEIN"/>
    <property type="match status" value="1"/>
</dbReference>
<name>A0AA40DYS1_9PEZI</name>
<dbReference type="SUPFAM" id="SSF51316">
    <property type="entry name" value="Mss4-like"/>
    <property type="match status" value="2"/>
</dbReference>
<keyword evidence="2" id="KW-0479">Metal-binding</keyword>